<name>A0A183PCG4_9TREM</name>
<keyword evidence="3" id="KW-1185">Reference proteome</keyword>
<dbReference type="Proteomes" id="UP000269396">
    <property type="component" value="Unassembled WGS sequence"/>
</dbReference>
<dbReference type="EMBL" id="UZAL01032059">
    <property type="protein sequence ID" value="VDP59941.1"/>
    <property type="molecule type" value="Genomic_DNA"/>
</dbReference>
<evidence type="ECO:0000313" key="3">
    <source>
        <dbReference type="Proteomes" id="UP000269396"/>
    </source>
</evidence>
<gene>
    <name evidence="2" type="ORF">SMTD_LOCUS12050</name>
</gene>
<feature type="compositionally biased region" description="Low complexity" evidence="1">
    <location>
        <begin position="1"/>
        <end position="20"/>
    </location>
</feature>
<protein>
    <submittedName>
        <fullName evidence="2">Uncharacterized protein</fullName>
    </submittedName>
</protein>
<accession>A0A183PCG4</accession>
<sequence length="45" mass="5019">MNNNSNITNGNNNNNNSNTIEANRLNNPSESGWRPVKFRMGQTAI</sequence>
<evidence type="ECO:0000256" key="1">
    <source>
        <dbReference type="SAM" id="MobiDB-lite"/>
    </source>
</evidence>
<feature type="region of interest" description="Disordered" evidence="1">
    <location>
        <begin position="1"/>
        <end position="45"/>
    </location>
</feature>
<organism evidence="2 3">
    <name type="scientific">Schistosoma mattheei</name>
    <dbReference type="NCBI Taxonomy" id="31246"/>
    <lineage>
        <taxon>Eukaryota</taxon>
        <taxon>Metazoa</taxon>
        <taxon>Spiralia</taxon>
        <taxon>Lophotrochozoa</taxon>
        <taxon>Platyhelminthes</taxon>
        <taxon>Trematoda</taxon>
        <taxon>Digenea</taxon>
        <taxon>Strigeidida</taxon>
        <taxon>Schistosomatoidea</taxon>
        <taxon>Schistosomatidae</taxon>
        <taxon>Schistosoma</taxon>
    </lineage>
</organism>
<evidence type="ECO:0000313" key="2">
    <source>
        <dbReference type="EMBL" id="VDP59941.1"/>
    </source>
</evidence>
<reference evidence="2 3" key="1">
    <citation type="submission" date="2018-11" db="EMBL/GenBank/DDBJ databases">
        <authorList>
            <consortium name="Pathogen Informatics"/>
        </authorList>
    </citation>
    <scope>NUCLEOTIDE SEQUENCE [LARGE SCALE GENOMIC DNA]</scope>
    <source>
        <strain>Denwood</strain>
        <strain evidence="3">Zambia</strain>
    </source>
</reference>
<dbReference type="AlphaFoldDB" id="A0A183PCG4"/>
<proteinExistence type="predicted"/>